<comment type="caution">
    <text evidence="1">The sequence shown here is derived from an EMBL/GenBank/DDBJ whole genome shotgun (WGS) entry which is preliminary data.</text>
</comment>
<evidence type="ECO:0000313" key="1">
    <source>
        <dbReference type="EMBL" id="OAN67990.1"/>
    </source>
</evidence>
<sequence>MRPGAVTMTAQKLRGVPPLAPAMDKRRALPVVGGRDAPKIRRRIAARPPGFGSYPARPPILALATPDSTTRKRCAVHQVHRLTHSGGPNMQTYDKDADYRGMTLAALDHRIIFASVYTKPALETARQYALDHGQTHRAASLTEIIMSRREG</sequence>
<keyword evidence="2" id="KW-1185">Reference proteome</keyword>
<gene>
    <name evidence="1" type="ORF">A6A05_18115</name>
</gene>
<reference evidence="1 2" key="1">
    <citation type="submission" date="2016-04" db="EMBL/GenBank/DDBJ databases">
        <title>Draft genome sequence of freshwater magnetotactic bacteria Magnetospirillum marisnigri SP-1 and Magnetospirillum moscoviense BB-1.</title>
        <authorList>
            <person name="Koziaeva V."/>
            <person name="Dziuba M.V."/>
            <person name="Ivanov T.M."/>
            <person name="Kuznetsov B."/>
            <person name="Grouzdev D.S."/>
        </authorList>
    </citation>
    <scope>NUCLEOTIDE SEQUENCE [LARGE SCALE GENOMIC DNA]</scope>
    <source>
        <strain evidence="1 2">BB-1</strain>
    </source>
</reference>
<name>A0A178N2M5_9PROT</name>
<evidence type="ECO:0000313" key="2">
    <source>
        <dbReference type="Proteomes" id="UP000078543"/>
    </source>
</evidence>
<accession>A0A178N2M5</accession>
<dbReference type="Proteomes" id="UP000078543">
    <property type="component" value="Unassembled WGS sequence"/>
</dbReference>
<dbReference type="AlphaFoldDB" id="A0A178N2M5"/>
<protein>
    <submittedName>
        <fullName evidence="1">Uncharacterized protein</fullName>
    </submittedName>
</protein>
<proteinExistence type="predicted"/>
<dbReference type="EMBL" id="LWQU01000004">
    <property type="protein sequence ID" value="OAN67990.1"/>
    <property type="molecule type" value="Genomic_DNA"/>
</dbReference>
<organism evidence="1 2">
    <name type="scientific">Magnetospirillum moscoviense</name>
    <dbReference type="NCBI Taxonomy" id="1437059"/>
    <lineage>
        <taxon>Bacteria</taxon>
        <taxon>Pseudomonadati</taxon>
        <taxon>Pseudomonadota</taxon>
        <taxon>Alphaproteobacteria</taxon>
        <taxon>Rhodospirillales</taxon>
        <taxon>Rhodospirillaceae</taxon>
        <taxon>Magnetospirillum</taxon>
    </lineage>
</organism>
<dbReference type="STRING" id="1437059.A6A05_18115"/>